<keyword evidence="1" id="KW-0649">Protein kinase inhibitor</keyword>
<proteinExistence type="predicted"/>
<dbReference type="Proteomes" id="UP001165960">
    <property type="component" value="Unassembled WGS sequence"/>
</dbReference>
<comment type="caution">
    <text evidence="1">The sequence shown here is derived from an EMBL/GenBank/DDBJ whole genome shotgun (WGS) entry which is preliminary data.</text>
</comment>
<evidence type="ECO:0000313" key="1">
    <source>
        <dbReference type="EMBL" id="KAJ9089668.1"/>
    </source>
</evidence>
<evidence type="ECO:0000313" key="2">
    <source>
        <dbReference type="Proteomes" id="UP001165960"/>
    </source>
</evidence>
<keyword evidence="1" id="KW-0560">Oxidoreductase</keyword>
<organism evidence="1 2">
    <name type="scientific">Entomophthora muscae</name>
    <dbReference type="NCBI Taxonomy" id="34485"/>
    <lineage>
        <taxon>Eukaryota</taxon>
        <taxon>Fungi</taxon>
        <taxon>Fungi incertae sedis</taxon>
        <taxon>Zoopagomycota</taxon>
        <taxon>Entomophthoromycotina</taxon>
        <taxon>Entomophthoromycetes</taxon>
        <taxon>Entomophthorales</taxon>
        <taxon>Entomophthoraceae</taxon>
        <taxon>Entomophthora</taxon>
    </lineage>
</organism>
<accession>A0ACC2US53</accession>
<protein>
    <submittedName>
        <fullName evidence="1">Cyclin-dependent kinase inhibitor far1</fullName>
        <ecNumber evidence="1">1.2.1.84</ecNumber>
    </submittedName>
</protein>
<name>A0ACC2US53_9FUNG</name>
<gene>
    <name evidence="1" type="primary">FAR1_8</name>
    <name evidence="1" type="ORF">DSO57_1010371</name>
</gene>
<reference evidence="1" key="1">
    <citation type="submission" date="2022-04" db="EMBL/GenBank/DDBJ databases">
        <title>Genome of the entomopathogenic fungus Entomophthora muscae.</title>
        <authorList>
            <person name="Elya C."/>
            <person name="Lovett B.R."/>
            <person name="Lee E."/>
            <person name="Macias A.M."/>
            <person name="Hajek A.E."/>
            <person name="De Bivort B.L."/>
            <person name="Kasson M.T."/>
            <person name="De Fine Licht H.H."/>
            <person name="Stajich J.E."/>
        </authorList>
    </citation>
    <scope>NUCLEOTIDE SEQUENCE</scope>
    <source>
        <strain evidence="1">Berkeley</strain>
    </source>
</reference>
<dbReference type="EC" id="1.2.1.84" evidence="1"/>
<keyword evidence="2" id="KW-1185">Reference proteome</keyword>
<sequence>MNNINLNGSGAKILLTGATNLVGVMVLEKLLRDQYNDIDSIYVLIRPSEGVERRLEQIFSTSLFDCLRSSHPSFVDKVIGIAGDPTQPKLGIDCDVAAKLSCSIETIIHCANSNEFCLPIKEAFEANTMDVVRLLELADKCTKLHGIVYVSSAYVNANIKNSVIEEQVYPFPIGDPKYLVENIPIVPQSGLESLEAHVLTEYPNTYTFAKALGEHVLISKSNRWNIAIVRPSIVSSSIMSPTPGWMHGLSAISSITALVGLGIVDCIPVQAQAVVDLVPVDYVASMIVAALHVVKHQPGYKVYHATSSCLNPLTWDMFRAGVVDGWKRQPRLEKSFGPVRLNLEPDVNAFKDTVKTSRQRLFTEEACKIIKRDPTGSKRIIKLAAMMDGIYSTYLDFCTNQWLFKSHNVVELEAKQMLPSNHVTRNIFATMNWNEYLANFTAGIRSYALDKNPPPKDLVTVPQSSQHIST</sequence>
<dbReference type="EMBL" id="QTSX02000034">
    <property type="protein sequence ID" value="KAJ9089668.1"/>
    <property type="molecule type" value="Genomic_DNA"/>
</dbReference>